<dbReference type="CDD" id="cd00051">
    <property type="entry name" value="EFh"/>
    <property type="match status" value="1"/>
</dbReference>
<evidence type="ECO:0000256" key="3">
    <source>
        <dbReference type="ARBA" id="ARBA00022723"/>
    </source>
</evidence>
<dbReference type="OMA" id="ATIHPYV"/>
<evidence type="ECO:0000256" key="1">
    <source>
        <dbReference type="ARBA" id="ARBA00006049"/>
    </source>
</evidence>
<dbReference type="SUPFAM" id="SSF47473">
    <property type="entry name" value="EF-hand"/>
    <property type="match status" value="1"/>
</dbReference>
<dbReference type="Gene3D" id="1.10.238.10">
    <property type="entry name" value="EF-hand"/>
    <property type="match status" value="1"/>
</dbReference>
<dbReference type="GO" id="GO:0005509">
    <property type="term" value="F:calcium ion binding"/>
    <property type="evidence" value="ECO:0007669"/>
    <property type="project" value="InterPro"/>
</dbReference>
<keyword evidence="3" id="KW-0479">Metal-binding</keyword>
<dbReference type="InterPro" id="IPR018247">
    <property type="entry name" value="EF_Hand_1_Ca_BS"/>
</dbReference>
<comment type="similarity">
    <text evidence="1">Belongs to the recoverin family.</text>
</comment>
<dbReference type="PANTHER" id="PTHR23055:SF178">
    <property type="entry name" value="NEUROCALCIN HOMOLOG"/>
    <property type="match status" value="1"/>
</dbReference>
<dbReference type="InterPro" id="IPR011992">
    <property type="entry name" value="EF-hand-dom_pair"/>
</dbReference>
<organism evidence="8 9">
    <name type="scientific">Rhizopus oryzae</name>
    <name type="common">Mucormycosis agent</name>
    <name type="synonym">Rhizopus arrhizus var. delemar</name>
    <dbReference type="NCBI Taxonomy" id="64495"/>
    <lineage>
        <taxon>Eukaryota</taxon>
        <taxon>Fungi</taxon>
        <taxon>Fungi incertae sedis</taxon>
        <taxon>Mucoromycota</taxon>
        <taxon>Mucoromycotina</taxon>
        <taxon>Mucoromycetes</taxon>
        <taxon>Mucorales</taxon>
        <taxon>Mucorineae</taxon>
        <taxon>Rhizopodaceae</taxon>
        <taxon>Rhizopus</taxon>
    </lineage>
</organism>
<dbReference type="PANTHER" id="PTHR23055">
    <property type="entry name" value="CALCIUM BINDING PROTEINS"/>
    <property type="match status" value="1"/>
</dbReference>
<dbReference type="InterPro" id="IPR028846">
    <property type="entry name" value="Recoverin"/>
</dbReference>
<dbReference type="PROSITE" id="PS50222">
    <property type="entry name" value="EF_HAND_2"/>
    <property type="match status" value="2"/>
</dbReference>
<evidence type="ECO:0000256" key="5">
    <source>
        <dbReference type="ARBA" id="ARBA00022837"/>
    </source>
</evidence>
<dbReference type="Proteomes" id="UP000717996">
    <property type="component" value="Unassembled WGS sequence"/>
</dbReference>
<dbReference type="PROSITE" id="PS00018">
    <property type="entry name" value="EF_HAND_1"/>
    <property type="match status" value="2"/>
</dbReference>
<keyword evidence="2" id="KW-0519">Myristate</keyword>
<dbReference type="Pfam" id="PF13499">
    <property type="entry name" value="EF-hand_7"/>
    <property type="match status" value="1"/>
</dbReference>
<evidence type="ECO:0000256" key="2">
    <source>
        <dbReference type="ARBA" id="ARBA00022707"/>
    </source>
</evidence>
<reference evidence="8" key="1">
    <citation type="journal article" date="2020" name="Microb. Genom.">
        <title>Genetic diversity of clinical and environmental Mucorales isolates obtained from an investigation of mucormycosis cases among solid organ transplant recipients.</title>
        <authorList>
            <person name="Nguyen M.H."/>
            <person name="Kaul D."/>
            <person name="Muto C."/>
            <person name="Cheng S.J."/>
            <person name="Richter R.A."/>
            <person name="Bruno V.M."/>
            <person name="Liu G."/>
            <person name="Beyhan S."/>
            <person name="Sundermann A.J."/>
            <person name="Mounaud S."/>
            <person name="Pasculle A.W."/>
            <person name="Nierman W.C."/>
            <person name="Driscoll E."/>
            <person name="Cumbie R."/>
            <person name="Clancy C.J."/>
            <person name="Dupont C.L."/>
        </authorList>
    </citation>
    <scope>NUCLEOTIDE SEQUENCE</scope>
    <source>
        <strain evidence="8">GL16</strain>
    </source>
</reference>
<keyword evidence="4" id="KW-0677">Repeat</keyword>
<keyword evidence="6" id="KW-0449">Lipoprotein</keyword>
<evidence type="ECO:0000256" key="4">
    <source>
        <dbReference type="ARBA" id="ARBA00022737"/>
    </source>
</evidence>
<accession>A0A9P6Y155</accession>
<comment type="caution">
    <text evidence="8">The sequence shown here is derived from an EMBL/GenBank/DDBJ whole genome shotgun (WGS) entry which is preliminary data.</text>
</comment>
<dbReference type="AlphaFoldDB" id="A0A9P6Y155"/>
<dbReference type="InterPro" id="IPR002048">
    <property type="entry name" value="EF_hand_dom"/>
</dbReference>
<proteinExistence type="inferred from homology"/>
<gene>
    <name evidence="8" type="ORF">G6F51_010603</name>
</gene>
<evidence type="ECO:0000313" key="9">
    <source>
        <dbReference type="Proteomes" id="UP000717996"/>
    </source>
</evidence>
<feature type="domain" description="EF-hand" evidence="7">
    <location>
        <begin position="30"/>
        <end position="65"/>
    </location>
</feature>
<feature type="domain" description="EF-hand" evidence="7">
    <location>
        <begin position="74"/>
        <end position="109"/>
    </location>
</feature>
<evidence type="ECO:0000259" key="7">
    <source>
        <dbReference type="PROSITE" id="PS50222"/>
    </source>
</evidence>
<evidence type="ECO:0000256" key="6">
    <source>
        <dbReference type="ARBA" id="ARBA00023288"/>
    </source>
</evidence>
<keyword evidence="5" id="KW-0106">Calcium</keyword>
<dbReference type="PRINTS" id="PR00450">
    <property type="entry name" value="RECOVERIN"/>
</dbReference>
<name>A0A9P6Y155_RHIOR</name>
<dbReference type="SMART" id="SM00054">
    <property type="entry name" value="EFh"/>
    <property type="match status" value="2"/>
</dbReference>
<protein>
    <recommendedName>
        <fullName evidence="7">EF-hand domain-containing protein</fullName>
    </recommendedName>
</protein>
<sequence>MIDSDQHQKNKKTLDFDEFVDGLSIFMKGNTQEKLSLSFKLYDVDHDGYLTKPELERVLLKLSSTFSKEDKTTEIQEMVDQLFKDFDVDNDDRLSFEEYKLSAMKEPLMVDFLEQFLAEHHLSSRATSIRSAYSPTSSHHSTIRLSQAELLDRISPERRLSRPTSMTSLDAALTSMH</sequence>
<dbReference type="EMBL" id="JAANIT010002240">
    <property type="protein sequence ID" value="KAG1537058.1"/>
    <property type="molecule type" value="Genomic_DNA"/>
</dbReference>
<dbReference type="OrthoDB" id="191686at2759"/>
<evidence type="ECO:0000313" key="8">
    <source>
        <dbReference type="EMBL" id="KAG1537058.1"/>
    </source>
</evidence>